<dbReference type="RefSeq" id="WP_105483512.1">
    <property type="nucleotide sequence ID" value="NZ_NIGF01000007.1"/>
</dbReference>
<dbReference type="HAMAP" id="MF_01080">
    <property type="entry name" value="TruB_bact"/>
    <property type="match status" value="1"/>
</dbReference>
<dbReference type="GO" id="GO:1990481">
    <property type="term" value="P:mRNA pseudouridine synthesis"/>
    <property type="evidence" value="ECO:0007669"/>
    <property type="project" value="TreeGrafter"/>
</dbReference>
<dbReference type="PANTHER" id="PTHR13767:SF2">
    <property type="entry name" value="PSEUDOURIDYLATE SYNTHASE TRUB1"/>
    <property type="match status" value="1"/>
</dbReference>
<feature type="domain" description="Pseudouridine synthase II N-terminal" evidence="6">
    <location>
        <begin position="24"/>
        <end position="175"/>
    </location>
</feature>
<name>A0A2S8STD0_9BACT</name>
<evidence type="ECO:0000313" key="8">
    <source>
        <dbReference type="Proteomes" id="UP000237684"/>
    </source>
</evidence>
<dbReference type="CDD" id="cd02573">
    <property type="entry name" value="PseudoU_synth_EcTruB"/>
    <property type="match status" value="1"/>
</dbReference>
<comment type="catalytic activity">
    <reaction evidence="1 5">
        <text>uridine(55) in tRNA = pseudouridine(55) in tRNA</text>
        <dbReference type="Rhea" id="RHEA:42532"/>
        <dbReference type="Rhea" id="RHEA-COMP:10101"/>
        <dbReference type="Rhea" id="RHEA-COMP:10102"/>
        <dbReference type="ChEBI" id="CHEBI:65314"/>
        <dbReference type="ChEBI" id="CHEBI:65315"/>
        <dbReference type="EC" id="5.4.99.25"/>
    </reaction>
</comment>
<keyword evidence="8" id="KW-1185">Reference proteome</keyword>
<evidence type="ECO:0000256" key="2">
    <source>
        <dbReference type="ARBA" id="ARBA00005642"/>
    </source>
</evidence>
<dbReference type="InParanoid" id="A0A2S8STD0"/>
<reference evidence="7 8" key="1">
    <citation type="journal article" date="2018" name="Syst. Appl. Microbiol.">
        <title>Abditibacterium utsteinense sp. nov., the first cultivated member of candidate phylum FBP, isolated from ice-free Antarctic soil samples.</title>
        <authorList>
            <person name="Tahon G."/>
            <person name="Tytgat B."/>
            <person name="Lebbe L."/>
            <person name="Carlier A."/>
            <person name="Willems A."/>
        </authorList>
    </citation>
    <scope>NUCLEOTIDE SEQUENCE [LARGE SCALE GENOMIC DNA]</scope>
    <source>
        <strain evidence="7 8">LMG 29911</strain>
    </source>
</reference>
<keyword evidence="3 5" id="KW-0819">tRNA processing</keyword>
<dbReference type="PANTHER" id="PTHR13767">
    <property type="entry name" value="TRNA-PSEUDOURIDINE SYNTHASE"/>
    <property type="match status" value="1"/>
</dbReference>
<proteinExistence type="inferred from homology"/>
<dbReference type="NCBIfam" id="TIGR00431">
    <property type="entry name" value="TruB"/>
    <property type="match status" value="1"/>
</dbReference>
<dbReference type="Proteomes" id="UP000237684">
    <property type="component" value="Unassembled WGS sequence"/>
</dbReference>
<evidence type="ECO:0000313" key="7">
    <source>
        <dbReference type="EMBL" id="PQV64038.1"/>
    </source>
</evidence>
<dbReference type="Gene3D" id="3.30.2350.10">
    <property type="entry name" value="Pseudouridine synthase"/>
    <property type="match status" value="1"/>
</dbReference>
<dbReference type="EC" id="5.4.99.25" evidence="5"/>
<evidence type="ECO:0000256" key="1">
    <source>
        <dbReference type="ARBA" id="ARBA00000385"/>
    </source>
</evidence>
<comment type="similarity">
    <text evidence="2 5">Belongs to the pseudouridine synthase TruB family. Type 1 subfamily.</text>
</comment>
<dbReference type="GO" id="GO:0003723">
    <property type="term" value="F:RNA binding"/>
    <property type="evidence" value="ECO:0007669"/>
    <property type="project" value="InterPro"/>
</dbReference>
<dbReference type="Pfam" id="PF01509">
    <property type="entry name" value="TruB_N"/>
    <property type="match status" value="1"/>
</dbReference>
<dbReference type="InterPro" id="IPR002501">
    <property type="entry name" value="PsdUridine_synth_N"/>
</dbReference>
<dbReference type="InterPro" id="IPR014780">
    <property type="entry name" value="tRNA_psdUridine_synth_TruB"/>
</dbReference>
<comment type="caution">
    <text evidence="7">The sequence shown here is derived from an EMBL/GenBank/DDBJ whole genome shotgun (WGS) entry which is preliminary data.</text>
</comment>
<evidence type="ECO:0000256" key="5">
    <source>
        <dbReference type="HAMAP-Rule" id="MF_01080"/>
    </source>
</evidence>
<evidence type="ECO:0000259" key="6">
    <source>
        <dbReference type="Pfam" id="PF01509"/>
    </source>
</evidence>
<comment type="function">
    <text evidence="5">Responsible for synthesis of pseudouridine from uracil-55 in the psi GC loop of transfer RNAs.</text>
</comment>
<protein>
    <recommendedName>
        <fullName evidence="5">tRNA pseudouridine synthase B</fullName>
        <ecNumber evidence="5">5.4.99.25</ecNumber>
    </recommendedName>
    <alternativeName>
        <fullName evidence="5">tRNA pseudouridine(55) synthase</fullName>
        <shortName evidence="5">Psi55 synthase</shortName>
    </alternativeName>
    <alternativeName>
        <fullName evidence="5">tRNA pseudouridylate synthase</fullName>
    </alternativeName>
    <alternativeName>
        <fullName evidence="5">tRNA-uridine isomerase</fullName>
    </alternativeName>
</protein>
<dbReference type="EMBL" id="NIGF01000007">
    <property type="protein sequence ID" value="PQV64038.1"/>
    <property type="molecule type" value="Genomic_DNA"/>
</dbReference>
<evidence type="ECO:0000256" key="4">
    <source>
        <dbReference type="ARBA" id="ARBA00023235"/>
    </source>
</evidence>
<dbReference type="GO" id="GO:0031119">
    <property type="term" value="P:tRNA pseudouridine synthesis"/>
    <property type="evidence" value="ECO:0007669"/>
    <property type="project" value="UniProtKB-UniRule"/>
</dbReference>
<gene>
    <name evidence="5" type="primary">truB</name>
    <name evidence="7" type="ORF">B1R32_10763</name>
</gene>
<dbReference type="GO" id="GO:0160148">
    <property type="term" value="F:tRNA pseudouridine(55) synthase activity"/>
    <property type="evidence" value="ECO:0007669"/>
    <property type="project" value="UniProtKB-EC"/>
</dbReference>
<dbReference type="InterPro" id="IPR020103">
    <property type="entry name" value="PsdUridine_synth_cat_dom_sf"/>
</dbReference>
<dbReference type="AlphaFoldDB" id="A0A2S8STD0"/>
<organism evidence="7 8">
    <name type="scientific">Abditibacterium utsteinense</name>
    <dbReference type="NCBI Taxonomy" id="1960156"/>
    <lineage>
        <taxon>Bacteria</taxon>
        <taxon>Pseudomonadati</taxon>
        <taxon>Abditibacteriota</taxon>
        <taxon>Abditibacteriia</taxon>
        <taxon>Abditibacteriales</taxon>
        <taxon>Abditibacteriaceae</taxon>
        <taxon>Abditibacterium</taxon>
    </lineage>
</organism>
<keyword evidence="4 5" id="KW-0413">Isomerase</keyword>
<feature type="active site" description="Nucleophile" evidence="5">
    <location>
        <position position="39"/>
    </location>
</feature>
<dbReference type="FunCoup" id="A0A2S8STD0">
    <property type="interactions" value="360"/>
</dbReference>
<evidence type="ECO:0000256" key="3">
    <source>
        <dbReference type="ARBA" id="ARBA00022694"/>
    </source>
</evidence>
<dbReference type="SUPFAM" id="SSF55120">
    <property type="entry name" value="Pseudouridine synthase"/>
    <property type="match status" value="1"/>
</dbReference>
<dbReference type="OrthoDB" id="9802309at2"/>
<sequence length="318" mass="35101">MTHGVLNLVKPPGMTSHDAVAFVRRVLKNKRVGHTGTLDPAAAGVLPICVGQATRLVEYLQAGTKEYIAEMTFGHETDTLDAVGQIIRHAPTTQINLEILRAALDGFRGEITQTPPLYSAIKKDGQKLYEIARAGGEIEIPTRQVTISKLVATRFIEGEKPRAIIHIECSGGTYIRSLVRDIGIALGSAATMTFLVRNRNGVFGLHEAVSCEEFEANPTLVPFEEALNWCARNTVESDEAALTLFQGKLIKAPQINRLEGYKEDSDAWKQLYTRRAQIDSPKNSVMIHNAAKTLFALAIPSRETGFYRAEKVFDLREK</sequence>
<accession>A0A2S8STD0</accession>